<evidence type="ECO:0000313" key="1">
    <source>
        <dbReference type="EMBL" id="CAK0871802.1"/>
    </source>
</evidence>
<accession>A0ABN9VGA2</accession>
<organism evidence="1 2">
    <name type="scientific">Prorocentrum cordatum</name>
    <dbReference type="NCBI Taxonomy" id="2364126"/>
    <lineage>
        <taxon>Eukaryota</taxon>
        <taxon>Sar</taxon>
        <taxon>Alveolata</taxon>
        <taxon>Dinophyceae</taxon>
        <taxon>Prorocentrales</taxon>
        <taxon>Prorocentraceae</taxon>
        <taxon>Prorocentrum</taxon>
    </lineage>
</organism>
<dbReference type="Proteomes" id="UP001189429">
    <property type="component" value="Unassembled WGS sequence"/>
</dbReference>
<protein>
    <submittedName>
        <fullName evidence="1">Uncharacterized protein</fullName>
    </submittedName>
</protein>
<keyword evidence="2" id="KW-1185">Reference proteome</keyword>
<gene>
    <name evidence="1" type="ORF">PCOR1329_LOCUS57484</name>
</gene>
<reference evidence="1" key="1">
    <citation type="submission" date="2023-10" db="EMBL/GenBank/DDBJ databases">
        <authorList>
            <person name="Chen Y."/>
            <person name="Shah S."/>
            <person name="Dougan E. K."/>
            <person name="Thang M."/>
            <person name="Chan C."/>
        </authorList>
    </citation>
    <scope>NUCLEOTIDE SEQUENCE [LARGE SCALE GENOMIC DNA]</scope>
</reference>
<sequence>MPKGRDDVPPAFVPSGWLNVQREAIQKERKHFAESSRQWQLARDGTAGPFRALHPRFTQEVRFTRAAARMVQERYAGSRAGAPPPAGVGSADDYGAVLRCRFTGAGREAYLSRSDAGLIAQLTASGSHGGTLPARLTASASAPQLAAGLRSSRSFAAAGPLGPGSPLATAGMATLPKVGLQVAAVTIGSEETYRDGMLP</sequence>
<evidence type="ECO:0000313" key="2">
    <source>
        <dbReference type="Proteomes" id="UP001189429"/>
    </source>
</evidence>
<proteinExistence type="predicted"/>
<name>A0ABN9VGA2_9DINO</name>
<comment type="caution">
    <text evidence="1">The sequence shown here is derived from an EMBL/GenBank/DDBJ whole genome shotgun (WGS) entry which is preliminary data.</text>
</comment>
<dbReference type="EMBL" id="CAUYUJ010017104">
    <property type="protein sequence ID" value="CAK0871802.1"/>
    <property type="molecule type" value="Genomic_DNA"/>
</dbReference>